<feature type="non-terminal residue" evidence="1">
    <location>
        <position position="163"/>
    </location>
</feature>
<accession>X0REC4</accession>
<dbReference type="Gene3D" id="3.40.50.150">
    <property type="entry name" value="Vaccinia Virus protein VP39"/>
    <property type="match status" value="1"/>
</dbReference>
<dbReference type="AlphaFoldDB" id="X0REC4"/>
<dbReference type="EMBL" id="BARS01008783">
    <property type="protein sequence ID" value="GAF67289.1"/>
    <property type="molecule type" value="Genomic_DNA"/>
</dbReference>
<reference evidence="1" key="1">
    <citation type="journal article" date="2014" name="Front. Microbiol.">
        <title>High frequency of phylogenetically diverse reductive dehalogenase-homologous genes in deep subseafloor sedimentary metagenomes.</title>
        <authorList>
            <person name="Kawai M."/>
            <person name="Futagami T."/>
            <person name="Toyoda A."/>
            <person name="Takaki Y."/>
            <person name="Nishi S."/>
            <person name="Hori S."/>
            <person name="Arai W."/>
            <person name="Tsubouchi T."/>
            <person name="Morono Y."/>
            <person name="Uchiyama I."/>
            <person name="Ito T."/>
            <person name="Fujiyama A."/>
            <person name="Inagaki F."/>
            <person name="Takami H."/>
        </authorList>
    </citation>
    <scope>NUCLEOTIDE SEQUENCE</scope>
    <source>
        <strain evidence="1">Expedition CK06-06</strain>
    </source>
</reference>
<comment type="caution">
    <text evidence="1">The sequence shown here is derived from an EMBL/GenBank/DDBJ whole genome shotgun (WGS) entry which is preliminary data.</text>
</comment>
<sequence>MQQWADKNLKLLSAESYSRFIAYQKEPAKLKDNTELRKALLDFIADFANWDNSTVKEYLETSQRLTQTAHEALGGEAGTKPLIVDPFAGGGAIPFEALRVGADAFASDLNPVAVLLNKVVLEYIPKYGDKLADEVHKWGQWVKEQAEKELSKFYPKGPDGATP</sequence>
<dbReference type="InterPro" id="IPR029063">
    <property type="entry name" value="SAM-dependent_MTases_sf"/>
</dbReference>
<protein>
    <recommendedName>
        <fullName evidence="2">DUF1156 domain-containing protein</fullName>
    </recommendedName>
</protein>
<evidence type="ECO:0000313" key="1">
    <source>
        <dbReference type="EMBL" id="GAF67289.1"/>
    </source>
</evidence>
<proteinExistence type="predicted"/>
<dbReference type="SUPFAM" id="SSF53335">
    <property type="entry name" value="S-adenosyl-L-methionine-dependent methyltransferases"/>
    <property type="match status" value="1"/>
</dbReference>
<evidence type="ECO:0008006" key="2">
    <source>
        <dbReference type="Google" id="ProtNLM"/>
    </source>
</evidence>
<gene>
    <name evidence="1" type="ORF">S01H1_16674</name>
</gene>
<organism evidence="1">
    <name type="scientific">marine sediment metagenome</name>
    <dbReference type="NCBI Taxonomy" id="412755"/>
    <lineage>
        <taxon>unclassified sequences</taxon>
        <taxon>metagenomes</taxon>
        <taxon>ecological metagenomes</taxon>
    </lineage>
</organism>
<name>X0REC4_9ZZZZ</name>